<proteinExistence type="predicted"/>
<evidence type="ECO:0000313" key="2">
    <source>
        <dbReference type="Proteomes" id="UP000683925"/>
    </source>
</evidence>
<sequence>MDKEYSNQLDGKNNMKMNQNYIVDLISKANQTVRSLNLKLKRKQMKDKIDKEYFNVLNGQINFEINDKDYIDLITTKANQTVRPLTLKLRMKQMKDKMEEEIIISKMKHESNQQQQNNDDYYKNIFFLHKKRRSKLNNKSMYHNSEAQSPLTQRNFTQYSPKRQAQQFNKTMLPSSPIIQTHRTKVQKYQDYLKLNHQIMKHKGQLNEQILNLLEEKVHIAKSFKQSCAKLGVESYEQTLKTIQVLKQNITQKVIKECNTVYEERQNHKFSILEKTYAYFLKVLDVIQQMDDQIYQYMLNYKFKNQLHDQSSIIEDINQMRDDAYNEKVRTFSKYHDIDQEKKRDRQKLNKMKVYF</sequence>
<dbReference type="OrthoDB" id="291346at2759"/>
<organism evidence="1 2">
    <name type="scientific">Paramecium octaurelia</name>
    <dbReference type="NCBI Taxonomy" id="43137"/>
    <lineage>
        <taxon>Eukaryota</taxon>
        <taxon>Sar</taxon>
        <taxon>Alveolata</taxon>
        <taxon>Ciliophora</taxon>
        <taxon>Intramacronucleata</taxon>
        <taxon>Oligohymenophorea</taxon>
        <taxon>Peniculida</taxon>
        <taxon>Parameciidae</taxon>
        <taxon>Paramecium</taxon>
    </lineage>
</organism>
<protein>
    <submittedName>
        <fullName evidence="1">Uncharacterized protein</fullName>
    </submittedName>
</protein>
<dbReference type="EMBL" id="CAJJDP010000038">
    <property type="protein sequence ID" value="CAD8160582.1"/>
    <property type="molecule type" value="Genomic_DNA"/>
</dbReference>
<evidence type="ECO:0000313" key="1">
    <source>
        <dbReference type="EMBL" id="CAD8160582.1"/>
    </source>
</evidence>
<dbReference type="OMA" id="YHNSEAQ"/>
<accession>A0A8S1U9P9</accession>
<name>A0A8S1U9P9_PAROT</name>
<dbReference type="Proteomes" id="UP000683925">
    <property type="component" value="Unassembled WGS sequence"/>
</dbReference>
<comment type="caution">
    <text evidence="1">The sequence shown here is derived from an EMBL/GenBank/DDBJ whole genome shotgun (WGS) entry which is preliminary data.</text>
</comment>
<gene>
    <name evidence="1" type="ORF">POCTA_138.1.T0380260</name>
</gene>
<dbReference type="AlphaFoldDB" id="A0A8S1U9P9"/>
<reference evidence="1" key="1">
    <citation type="submission" date="2021-01" db="EMBL/GenBank/DDBJ databases">
        <authorList>
            <consortium name="Genoscope - CEA"/>
            <person name="William W."/>
        </authorList>
    </citation>
    <scope>NUCLEOTIDE SEQUENCE</scope>
</reference>
<keyword evidence="2" id="KW-1185">Reference proteome</keyword>